<feature type="domain" description="S100/CaBP-9k-type calcium binding subdomain" evidence="1">
    <location>
        <begin position="25"/>
        <end position="64"/>
    </location>
</feature>
<dbReference type="SUPFAM" id="SSF47473">
    <property type="entry name" value="EF-hand"/>
    <property type="match status" value="1"/>
</dbReference>
<gene>
    <name evidence="2" type="ORF">PECUL_23A014670</name>
</gene>
<evidence type="ECO:0000313" key="3">
    <source>
        <dbReference type="Proteomes" id="UP001295444"/>
    </source>
</evidence>
<reference evidence="2" key="1">
    <citation type="submission" date="2022-03" db="EMBL/GenBank/DDBJ databases">
        <authorList>
            <person name="Alioto T."/>
            <person name="Alioto T."/>
            <person name="Gomez Garrido J."/>
        </authorList>
    </citation>
    <scope>NUCLEOTIDE SEQUENCE</scope>
</reference>
<dbReference type="InterPro" id="IPR011992">
    <property type="entry name" value="EF-hand-dom_pair"/>
</dbReference>
<protein>
    <submittedName>
        <fullName evidence="2">Sentan</fullName>
    </submittedName>
</protein>
<dbReference type="InterPro" id="IPR013787">
    <property type="entry name" value="S100_Ca-bd_sub"/>
</dbReference>
<evidence type="ECO:0000313" key="2">
    <source>
        <dbReference type="EMBL" id="CAH2312993.1"/>
    </source>
</evidence>
<dbReference type="InterPro" id="IPR034325">
    <property type="entry name" value="S-100_dom"/>
</dbReference>
<proteinExistence type="predicted"/>
<dbReference type="AlphaFoldDB" id="A0AAD1T0C1"/>
<keyword evidence="3" id="KW-1185">Reference proteome</keyword>
<organism evidence="2 3">
    <name type="scientific">Pelobates cultripes</name>
    <name type="common">Western spadefoot toad</name>
    <dbReference type="NCBI Taxonomy" id="61616"/>
    <lineage>
        <taxon>Eukaryota</taxon>
        <taxon>Metazoa</taxon>
        <taxon>Chordata</taxon>
        <taxon>Craniata</taxon>
        <taxon>Vertebrata</taxon>
        <taxon>Euteleostomi</taxon>
        <taxon>Amphibia</taxon>
        <taxon>Batrachia</taxon>
        <taxon>Anura</taxon>
        <taxon>Pelobatoidea</taxon>
        <taxon>Pelobatidae</taxon>
        <taxon>Pelobates</taxon>
    </lineage>
</organism>
<dbReference type="SMART" id="SM01394">
    <property type="entry name" value="S_100"/>
    <property type="match status" value="1"/>
</dbReference>
<name>A0AAD1T0C1_PELCU</name>
<dbReference type="CDD" id="cd00213">
    <property type="entry name" value="S-100"/>
    <property type="match status" value="1"/>
</dbReference>
<dbReference type="Gene3D" id="1.10.238.10">
    <property type="entry name" value="EF-hand"/>
    <property type="match status" value="1"/>
</dbReference>
<dbReference type="Pfam" id="PF01023">
    <property type="entry name" value="S_100"/>
    <property type="match status" value="1"/>
</dbReference>
<sequence>MPKSNTIPIPKQLSSIKALGKGTDLEKAIATTILVYYLYADSDGRITKADAIDMLQTQFHNFTQGQETKPKYKELMTDLEQDKDRRIDFEDVMVLLLSVSLMSDLFQEIRHVKNTK</sequence>
<dbReference type="EMBL" id="OW240919">
    <property type="protein sequence ID" value="CAH2312993.1"/>
    <property type="molecule type" value="Genomic_DNA"/>
</dbReference>
<dbReference type="GO" id="GO:0046914">
    <property type="term" value="F:transition metal ion binding"/>
    <property type="evidence" value="ECO:0007669"/>
    <property type="project" value="InterPro"/>
</dbReference>
<accession>A0AAD1T0C1</accession>
<dbReference type="Proteomes" id="UP001295444">
    <property type="component" value="Chromosome 08"/>
</dbReference>
<evidence type="ECO:0000259" key="1">
    <source>
        <dbReference type="SMART" id="SM01394"/>
    </source>
</evidence>